<sequence>MSACDDKQIDPNSDYIVFGHAYGYCMGNCSLYFKAENKRLYKDNLKGAYGFPESDSFESKALDQEDYQLYTEHILPVIPSELLAQPSQTFGCPDCADQGGYILQYKAKGDTLKNWHLDTNQSALPEYLWELRDSLESVMLTLAVKYNQ</sequence>
<proteinExistence type="predicted"/>
<protein>
    <recommendedName>
        <fullName evidence="3">Lipoprotein</fullName>
    </recommendedName>
</protein>
<organism evidence="1 2">
    <name type="scientific">Algivirga pacifica</name>
    <dbReference type="NCBI Taxonomy" id="1162670"/>
    <lineage>
        <taxon>Bacteria</taxon>
        <taxon>Pseudomonadati</taxon>
        <taxon>Bacteroidota</taxon>
        <taxon>Cytophagia</taxon>
        <taxon>Cytophagales</taxon>
        <taxon>Flammeovirgaceae</taxon>
        <taxon>Algivirga</taxon>
    </lineage>
</organism>
<reference evidence="2" key="1">
    <citation type="journal article" date="2019" name="Int. J. Syst. Evol. Microbiol.">
        <title>The Global Catalogue of Microorganisms (GCM) 10K type strain sequencing project: providing services to taxonomists for standard genome sequencing and annotation.</title>
        <authorList>
            <consortium name="The Broad Institute Genomics Platform"/>
            <consortium name="The Broad Institute Genome Sequencing Center for Infectious Disease"/>
            <person name="Wu L."/>
            <person name="Ma J."/>
        </authorList>
    </citation>
    <scope>NUCLEOTIDE SEQUENCE [LARGE SCALE GENOMIC DNA]</scope>
    <source>
        <strain evidence="2">JCM 18326</strain>
    </source>
</reference>
<dbReference type="EMBL" id="BAABJX010000048">
    <property type="protein sequence ID" value="GAA4843498.1"/>
    <property type="molecule type" value="Genomic_DNA"/>
</dbReference>
<evidence type="ECO:0000313" key="2">
    <source>
        <dbReference type="Proteomes" id="UP001500298"/>
    </source>
</evidence>
<evidence type="ECO:0000313" key="1">
    <source>
        <dbReference type="EMBL" id="GAA4843498.1"/>
    </source>
</evidence>
<keyword evidence="2" id="KW-1185">Reference proteome</keyword>
<comment type="caution">
    <text evidence="1">The sequence shown here is derived from an EMBL/GenBank/DDBJ whole genome shotgun (WGS) entry which is preliminary data.</text>
</comment>
<dbReference type="Proteomes" id="UP001500298">
    <property type="component" value="Unassembled WGS sequence"/>
</dbReference>
<name>A0ABP9DL75_9BACT</name>
<gene>
    <name evidence="1" type="ORF">GCM10023331_30550</name>
</gene>
<evidence type="ECO:0008006" key="3">
    <source>
        <dbReference type="Google" id="ProtNLM"/>
    </source>
</evidence>
<accession>A0ABP9DL75</accession>